<dbReference type="PANTHER" id="PTHR10556:SF35">
    <property type="entry name" value="3-OXO-5-ALPHA-STEROID 4-DEHYDROGENASE FAMILY PROTEIN"/>
    <property type="match status" value="1"/>
</dbReference>
<dbReference type="EMBL" id="KZ987921">
    <property type="protein sequence ID" value="RKP13909.1"/>
    <property type="molecule type" value="Genomic_DNA"/>
</dbReference>
<feature type="domain" description="3-oxo-5-alpha-steroid 4-dehydrogenase C-terminal" evidence="8">
    <location>
        <begin position="154"/>
        <end position="263"/>
    </location>
</feature>
<keyword evidence="5 6" id="KW-0472">Membrane</keyword>
<feature type="transmembrane region" description="Helical" evidence="6">
    <location>
        <begin position="194"/>
        <end position="217"/>
    </location>
</feature>
<evidence type="ECO:0000256" key="1">
    <source>
        <dbReference type="ARBA" id="ARBA00004141"/>
    </source>
</evidence>
<dbReference type="InterPro" id="IPR001104">
    <property type="entry name" value="3-oxo-5_a-steroid_4-DH_C"/>
</dbReference>
<comment type="similarity">
    <text evidence="2">Belongs to the steroid 5-alpha reductase family.</text>
</comment>
<feature type="transmembrane region" description="Helical" evidence="6">
    <location>
        <begin position="153"/>
        <end position="174"/>
    </location>
</feature>
<evidence type="ECO:0000256" key="4">
    <source>
        <dbReference type="ARBA" id="ARBA00022989"/>
    </source>
</evidence>
<evidence type="ECO:0000259" key="8">
    <source>
        <dbReference type="Pfam" id="PF02544"/>
    </source>
</evidence>
<accession>A0A4V1IYA8</accession>
<sequence>MRFDSLLTLSLMGLGVLVGCAEHTGLFNAPYGRFQNPQSRHRLPRRVSRLLRKGALPARSSSVLTYAIALALALVMYSEHGSWGSPYHVMTGLFLFGQYGKRLLESRYVHWYSGEVSYAMALYMVLANLGIMAICIHSIFHRPPAPSENTYPALIWCLPLMMVAWAGNLYHHYILRSLRTGDGDRTYAVPRRGWFLRAICPHYFFEVLAWLSFALLVNRRAVYGVLFLIAAKLAGRSHQTRDWSWRHLDGYPRDVKRMVPFLY</sequence>
<dbReference type="GO" id="GO:0016020">
    <property type="term" value="C:membrane"/>
    <property type="evidence" value="ECO:0007669"/>
    <property type="project" value="UniProtKB-SubCell"/>
</dbReference>
<comment type="subcellular location">
    <subcellularLocation>
        <location evidence="1">Membrane</location>
        <topology evidence="1">Multi-pass membrane protein</topology>
    </subcellularLocation>
</comment>
<dbReference type="Proteomes" id="UP000267251">
    <property type="component" value="Unassembled WGS sequence"/>
</dbReference>
<dbReference type="GO" id="GO:0006629">
    <property type="term" value="P:lipid metabolic process"/>
    <property type="evidence" value="ECO:0007669"/>
    <property type="project" value="InterPro"/>
</dbReference>
<feature type="transmembrane region" description="Helical" evidence="6">
    <location>
        <begin position="120"/>
        <end position="141"/>
    </location>
</feature>
<evidence type="ECO:0000256" key="2">
    <source>
        <dbReference type="ARBA" id="ARBA00007742"/>
    </source>
</evidence>
<dbReference type="PROSITE" id="PS50244">
    <property type="entry name" value="S5A_REDUCTASE"/>
    <property type="match status" value="1"/>
</dbReference>
<evidence type="ECO:0000256" key="5">
    <source>
        <dbReference type="ARBA" id="ARBA00023136"/>
    </source>
</evidence>
<name>A0A4V1IYA8_9FUNG</name>
<feature type="transmembrane region" description="Helical" evidence="6">
    <location>
        <begin position="58"/>
        <end position="77"/>
    </location>
</feature>
<dbReference type="InterPro" id="IPR039357">
    <property type="entry name" value="SRD5A/TECR"/>
</dbReference>
<reference evidence="10" key="1">
    <citation type="journal article" date="2018" name="Nat. Microbiol.">
        <title>Leveraging single-cell genomics to expand the fungal tree of life.</title>
        <authorList>
            <person name="Ahrendt S.R."/>
            <person name="Quandt C.A."/>
            <person name="Ciobanu D."/>
            <person name="Clum A."/>
            <person name="Salamov A."/>
            <person name="Andreopoulos B."/>
            <person name="Cheng J.F."/>
            <person name="Woyke T."/>
            <person name="Pelin A."/>
            <person name="Henrissat B."/>
            <person name="Reynolds N.K."/>
            <person name="Benny G.L."/>
            <person name="Smith M.E."/>
            <person name="James T.Y."/>
            <person name="Grigoriev I.V."/>
        </authorList>
    </citation>
    <scope>NUCLEOTIDE SEQUENCE [LARGE SCALE GENOMIC DNA]</scope>
</reference>
<dbReference type="Pfam" id="PF02544">
    <property type="entry name" value="Steroid_dh"/>
    <property type="match status" value="1"/>
</dbReference>
<dbReference type="GO" id="GO:0016627">
    <property type="term" value="F:oxidoreductase activity, acting on the CH-CH group of donors"/>
    <property type="evidence" value="ECO:0007669"/>
    <property type="project" value="InterPro"/>
</dbReference>
<proteinExistence type="inferred from homology"/>
<evidence type="ECO:0000313" key="9">
    <source>
        <dbReference type="EMBL" id="RKP13909.1"/>
    </source>
</evidence>
<evidence type="ECO:0000313" key="10">
    <source>
        <dbReference type="Proteomes" id="UP000267251"/>
    </source>
</evidence>
<dbReference type="OrthoDB" id="5788137at2759"/>
<dbReference type="PROSITE" id="PS51257">
    <property type="entry name" value="PROKAR_LIPOPROTEIN"/>
    <property type="match status" value="1"/>
</dbReference>
<keyword evidence="4 6" id="KW-1133">Transmembrane helix</keyword>
<gene>
    <name evidence="9" type="ORF">BJ684DRAFT_15732</name>
</gene>
<organism evidence="9 10">
    <name type="scientific">Piptocephalis cylindrospora</name>
    <dbReference type="NCBI Taxonomy" id="1907219"/>
    <lineage>
        <taxon>Eukaryota</taxon>
        <taxon>Fungi</taxon>
        <taxon>Fungi incertae sedis</taxon>
        <taxon>Zoopagomycota</taxon>
        <taxon>Zoopagomycotina</taxon>
        <taxon>Zoopagomycetes</taxon>
        <taxon>Zoopagales</taxon>
        <taxon>Piptocephalidaceae</taxon>
        <taxon>Piptocephalis</taxon>
    </lineage>
</organism>
<evidence type="ECO:0000256" key="3">
    <source>
        <dbReference type="ARBA" id="ARBA00022692"/>
    </source>
</evidence>
<keyword evidence="7" id="KW-0732">Signal</keyword>
<protein>
    <submittedName>
        <fullName evidence="9">3-oxo-5-alpha-steroid 4-dehydrogenase-domain-containing protein</fullName>
    </submittedName>
</protein>
<keyword evidence="10" id="KW-1185">Reference proteome</keyword>
<evidence type="ECO:0000256" key="6">
    <source>
        <dbReference type="SAM" id="Phobius"/>
    </source>
</evidence>
<evidence type="ECO:0000256" key="7">
    <source>
        <dbReference type="SAM" id="SignalP"/>
    </source>
</evidence>
<dbReference type="AlphaFoldDB" id="A0A4V1IYA8"/>
<feature type="chain" id="PRO_5020400214" evidence="7">
    <location>
        <begin position="22"/>
        <end position="263"/>
    </location>
</feature>
<dbReference type="PANTHER" id="PTHR10556">
    <property type="entry name" value="3-OXO-5-ALPHA-STEROID 4-DEHYDROGENASE"/>
    <property type="match status" value="1"/>
</dbReference>
<keyword evidence="3 6" id="KW-0812">Transmembrane</keyword>
<feature type="signal peptide" evidence="7">
    <location>
        <begin position="1"/>
        <end position="21"/>
    </location>
</feature>